<dbReference type="EMBL" id="MPUH01000039">
    <property type="protein sequence ID" value="OMJ93635.1"/>
    <property type="molecule type" value="Genomic_DNA"/>
</dbReference>
<accession>A0A1R2CXA1</accession>
<dbReference type="AlphaFoldDB" id="A0A1R2CXA1"/>
<sequence>MPGSNITIALTNGTFVNHLLNSFLKVATIQTIFGISDSSFYLQGTSKNNYFQNGQYEFPSINEDILTIQPFAGQVKMETIIINSTDSRFLLSNGVFYIDDALYTGYSIPNKNMRRSLIKFDNISILKGKKIIKAYLRLFGKARDSTTTPDPKEVFVHRVEQNYTNILKYTDMPIFDTKPEASTMVGETNEEIFIWDITLLVKNWVDGLYLNYGVLLKQNDPYEQENTKLYYRTSKPPQLKVICLAS</sequence>
<evidence type="ECO:0000256" key="3">
    <source>
        <dbReference type="ARBA" id="ARBA00022729"/>
    </source>
</evidence>
<protein>
    <recommendedName>
        <fullName evidence="4">Carbohydrate-binding module family 96 domain-containing protein</fullName>
    </recommendedName>
</protein>
<keyword evidence="6" id="KW-1185">Reference proteome</keyword>
<keyword evidence="2" id="KW-0964">Secreted</keyword>
<organism evidence="5 6">
    <name type="scientific">Stentor coeruleus</name>
    <dbReference type="NCBI Taxonomy" id="5963"/>
    <lineage>
        <taxon>Eukaryota</taxon>
        <taxon>Sar</taxon>
        <taxon>Alveolata</taxon>
        <taxon>Ciliophora</taxon>
        <taxon>Postciliodesmatophora</taxon>
        <taxon>Heterotrichea</taxon>
        <taxon>Heterotrichida</taxon>
        <taxon>Stentoridae</taxon>
        <taxon>Stentor</taxon>
    </lineage>
</organism>
<proteinExistence type="predicted"/>
<feature type="domain" description="Carbohydrate-binding module family 96" evidence="4">
    <location>
        <begin position="110"/>
        <end position="221"/>
    </location>
</feature>
<evidence type="ECO:0000313" key="5">
    <source>
        <dbReference type="EMBL" id="OMJ93635.1"/>
    </source>
</evidence>
<dbReference type="InterPro" id="IPR055372">
    <property type="entry name" value="CBM96"/>
</dbReference>
<evidence type="ECO:0000259" key="4">
    <source>
        <dbReference type="Pfam" id="PF24517"/>
    </source>
</evidence>
<keyword evidence="3" id="KW-0732">Signal</keyword>
<comment type="caution">
    <text evidence="5">The sequence shown here is derived from an EMBL/GenBank/DDBJ whole genome shotgun (WGS) entry which is preliminary data.</text>
</comment>
<gene>
    <name evidence="5" type="ORF">SteCoe_3331</name>
</gene>
<dbReference type="Pfam" id="PF24517">
    <property type="entry name" value="CBM96"/>
    <property type="match status" value="1"/>
</dbReference>
<evidence type="ECO:0000256" key="1">
    <source>
        <dbReference type="ARBA" id="ARBA00004613"/>
    </source>
</evidence>
<evidence type="ECO:0000313" key="6">
    <source>
        <dbReference type="Proteomes" id="UP000187209"/>
    </source>
</evidence>
<name>A0A1R2CXA1_9CILI</name>
<reference evidence="5 6" key="1">
    <citation type="submission" date="2016-11" db="EMBL/GenBank/DDBJ databases">
        <title>The macronuclear genome of Stentor coeruleus: a giant cell with tiny introns.</title>
        <authorList>
            <person name="Slabodnick M."/>
            <person name="Ruby J.G."/>
            <person name="Reiff S.B."/>
            <person name="Swart E.C."/>
            <person name="Gosai S."/>
            <person name="Prabakaran S."/>
            <person name="Witkowska E."/>
            <person name="Larue G.E."/>
            <person name="Fisher S."/>
            <person name="Freeman R.M."/>
            <person name="Gunawardena J."/>
            <person name="Chu W."/>
            <person name="Stover N.A."/>
            <person name="Gregory B.D."/>
            <person name="Nowacki M."/>
            <person name="Derisi J."/>
            <person name="Roy S.W."/>
            <person name="Marshall W.F."/>
            <person name="Sood P."/>
        </authorList>
    </citation>
    <scope>NUCLEOTIDE SEQUENCE [LARGE SCALE GENOMIC DNA]</scope>
    <source>
        <strain evidence="5">WM001</strain>
    </source>
</reference>
<dbReference type="NCBIfam" id="NF033679">
    <property type="entry name" value="DNRLRE_dom"/>
    <property type="match status" value="1"/>
</dbReference>
<evidence type="ECO:0000256" key="2">
    <source>
        <dbReference type="ARBA" id="ARBA00022525"/>
    </source>
</evidence>
<dbReference type="GO" id="GO:0005576">
    <property type="term" value="C:extracellular region"/>
    <property type="evidence" value="ECO:0007669"/>
    <property type="project" value="UniProtKB-SubCell"/>
</dbReference>
<dbReference type="Proteomes" id="UP000187209">
    <property type="component" value="Unassembled WGS sequence"/>
</dbReference>
<comment type="subcellular location">
    <subcellularLocation>
        <location evidence="1">Secreted</location>
    </subcellularLocation>
</comment>